<keyword evidence="2" id="KW-0732">Signal</keyword>
<keyword evidence="1" id="KW-0812">Transmembrane</keyword>
<evidence type="ECO:0000313" key="3">
    <source>
        <dbReference type="EMBL" id="GMT10658.1"/>
    </source>
</evidence>
<gene>
    <name evidence="3" type="ORF">PFISCL1PPCAC_1955</name>
    <name evidence="4" type="ORF">PFISCL1PPCAC_3951</name>
</gene>
<evidence type="ECO:0000313" key="5">
    <source>
        <dbReference type="Proteomes" id="UP001432322"/>
    </source>
</evidence>
<feature type="signal peptide" evidence="2">
    <location>
        <begin position="1"/>
        <end position="23"/>
    </location>
</feature>
<evidence type="ECO:0008006" key="6">
    <source>
        <dbReference type="Google" id="ProtNLM"/>
    </source>
</evidence>
<feature type="transmembrane region" description="Helical" evidence="1">
    <location>
        <begin position="93"/>
        <end position="111"/>
    </location>
</feature>
<proteinExistence type="predicted"/>
<keyword evidence="1" id="KW-0472">Membrane</keyword>
<dbReference type="AlphaFoldDB" id="A0AAV5UWQ9"/>
<dbReference type="Proteomes" id="UP001432322">
    <property type="component" value="Unassembled WGS sequence"/>
</dbReference>
<dbReference type="EMBL" id="BTSY01000001">
    <property type="protein sequence ID" value="GMT10658.1"/>
    <property type="molecule type" value="Genomic_DNA"/>
</dbReference>
<dbReference type="EMBL" id="BTSY01000002">
    <property type="protein sequence ID" value="GMT12654.1"/>
    <property type="molecule type" value="Genomic_DNA"/>
</dbReference>
<name>A0AAV5UWQ9_9BILA</name>
<evidence type="ECO:0000313" key="4">
    <source>
        <dbReference type="EMBL" id="GMT12654.1"/>
    </source>
</evidence>
<keyword evidence="5" id="KW-1185">Reference proteome</keyword>
<accession>A0AAV5UWQ9</accession>
<reference evidence="3" key="1">
    <citation type="submission" date="2023-10" db="EMBL/GenBank/DDBJ databases">
        <title>Genome assembly of Pristionchus species.</title>
        <authorList>
            <person name="Yoshida K."/>
            <person name="Sommer R.J."/>
        </authorList>
    </citation>
    <scope>NUCLEOTIDE SEQUENCE</scope>
    <source>
        <strain evidence="3">RS5133</strain>
    </source>
</reference>
<evidence type="ECO:0000256" key="2">
    <source>
        <dbReference type="SAM" id="SignalP"/>
    </source>
</evidence>
<protein>
    <recommendedName>
        <fullName evidence="6">Transmembrane protein</fullName>
    </recommendedName>
</protein>
<evidence type="ECO:0000256" key="1">
    <source>
        <dbReference type="SAM" id="Phobius"/>
    </source>
</evidence>
<comment type="caution">
    <text evidence="3">The sequence shown here is derived from an EMBL/GenBank/DDBJ whole genome shotgun (WGS) entry which is preliminary data.</text>
</comment>
<organism evidence="3 5">
    <name type="scientific">Pristionchus fissidentatus</name>
    <dbReference type="NCBI Taxonomy" id="1538716"/>
    <lineage>
        <taxon>Eukaryota</taxon>
        <taxon>Metazoa</taxon>
        <taxon>Ecdysozoa</taxon>
        <taxon>Nematoda</taxon>
        <taxon>Chromadorea</taxon>
        <taxon>Rhabditida</taxon>
        <taxon>Rhabditina</taxon>
        <taxon>Diplogasteromorpha</taxon>
        <taxon>Diplogasteroidea</taxon>
        <taxon>Neodiplogasteridae</taxon>
        <taxon>Pristionchus</taxon>
    </lineage>
</organism>
<keyword evidence="1" id="KW-1133">Transmembrane helix</keyword>
<feature type="chain" id="PRO_5044714734" description="Transmembrane protein" evidence="2">
    <location>
        <begin position="24"/>
        <end position="112"/>
    </location>
</feature>
<sequence length="112" mass="12586">MGGLSLLSISALLFLSFIHLSTASTTKHRSCSLVTSNREYSLSSPSFRSIPRWKKSSCAALQGQMHNFHSECPCCPSPSIEFRNDRKISKVDLVAFILLLFIVDMFIFSFTF</sequence>